<reference evidence="1" key="2">
    <citation type="journal article" date="2021" name="PeerJ">
        <title>Extensive microbial diversity within the chicken gut microbiome revealed by metagenomics and culture.</title>
        <authorList>
            <person name="Gilroy R."/>
            <person name="Ravi A."/>
            <person name="Getino M."/>
            <person name="Pursley I."/>
            <person name="Horton D.L."/>
            <person name="Alikhan N.F."/>
            <person name="Baker D."/>
            <person name="Gharbi K."/>
            <person name="Hall N."/>
            <person name="Watson M."/>
            <person name="Adriaenssens E.M."/>
            <person name="Foster-Nyarko E."/>
            <person name="Jarju S."/>
            <person name="Secka A."/>
            <person name="Antonio M."/>
            <person name="Oren A."/>
            <person name="Chaudhuri R.R."/>
            <person name="La Ragione R."/>
            <person name="Hildebrand F."/>
            <person name="Pallen M.J."/>
        </authorList>
    </citation>
    <scope>NUCLEOTIDE SEQUENCE</scope>
    <source>
        <strain evidence="1">13766</strain>
    </source>
</reference>
<reference evidence="1" key="1">
    <citation type="submission" date="2020-10" db="EMBL/GenBank/DDBJ databases">
        <authorList>
            <person name="Gilroy R."/>
        </authorList>
    </citation>
    <scope>NUCLEOTIDE SEQUENCE</scope>
    <source>
        <strain evidence="1">13766</strain>
    </source>
</reference>
<dbReference type="AlphaFoldDB" id="A0A9D1G0V6"/>
<dbReference type="Proteomes" id="UP000824140">
    <property type="component" value="Unassembled WGS sequence"/>
</dbReference>
<accession>A0A9D1G0V6</accession>
<proteinExistence type="predicted"/>
<evidence type="ECO:0000313" key="1">
    <source>
        <dbReference type="EMBL" id="HIS92723.1"/>
    </source>
</evidence>
<comment type="caution">
    <text evidence="1">The sequence shown here is derived from an EMBL/GenBank/DDBJ whole genome shotgun (WGS) entry which is preliminary data.</text>
</comment>
<sequence length="138" mass="14919">MKALAKFLAGVAIVVVALLAYLILGSGLSVTVNMDIAPAANYAEEYVRMVGSEEGIESYYVVHIVAQAKNRGMIPAEWVELNFSTLEGDRLAYDAQIGPSDIAAFGSETFSVSIITQNSEARSAWLSYYLMGRESIAE</sequence>
<name>A0A9D1G0V6_9FIRM</name>
<evidence type="ECO:0000313" key="2">
    <source>
        <dbReference type="Proteomes" id="UP000824140"/>
    </source>
</evidence>
<dbReference type="EMBL" id="DVJN01000136">
    <property type="protein sequence ID" value="HIS92723.1"/>
    <property type="molecule type" value="Genomic_DNA"/>
</dbReference>
<protein>
    <submittedName>
        <fullName evidence="1">Uncharacterized protein</fullName>
    </submittedName>
</protein>
<organism evidence="1 2">
    <name type="scientific">Candidatus Alectryocaccomicrobium excrementavium</name>
    <dbReference type="NCBI Taxonomy" id="2840668"/>
    <lineage>
        <taxon>Bacteria</taxon>
        <taxon>Bacillati</taxon>
        <taxon>Bacillota</taxon>
        <taxon>Clostridia</taxon>
        <taxon>Candidatus Alectryocaccomicrobium</taxon>
    </lineage>
</organism>
<gene>
    <name evidence="1" type="ORF">IAA84_06855</name>
</gene>